<organism evidence="2 3">
    <name type="scientific">Nepenthes gracilis</name>
    <name type="common">Slender pitcher plant</name>
    <dbReference type="NCBI Taxonomy" id="150966"/>
    <lineage>
        <taxon>Eukaryota</taxon>
        <taxon>Viridiplantae</taxon>
        <taxon>Streptophyta</taxon>
        <taxon>Embryophyta</taxon>
        <taxon>Tracheophyta</taxon>
        <taxon>Spermatophyta</taxon>
        <taxon>Magnoliopsida</taxon>
        <taxon>eudicotyledons</taxon>
        <taxon>Gunneridae</taxon>
        <taxon>Pentapetalae</taxon>
        <taxon>Caryophyllales</taxon>
        <taxon>Nepenthaceae</taxon>
        <taxon>Nepenthes</taxon>
    </lineage>
</organism>
<name>A0AAD3S0N8_NEPGR</name>
<keyword evidence="3" id="KW-1185">Reference proteome</keyword>
<protein>
    <submittedName>
        <fullName evidence="2">Uncharacterized protein</fullName>
    </submittedName>
</protein>
<dbReference type="EMBL" id="BSYO01000003">
    <property type="protein sequence ID" value="GMH02179.1"/>
    <property type="molecule type" value="Genomic_DNA"/>
</dbReference>
<evidence type="ECO:0000256" key="1">
    <source>
        <dbReference type="SAM" id="MobiDB-lite"/>
    </source>
</evidence>
<sequence>MHPRQIGYRISSMQLKTTAFSAGISIRRRQFSIASLSRPPLSSRGWDPAARQNGQPGGASADQDQRQDHIALESRMLQYHSQQLTGPIFIINWQQPAKWNTQLHQDQHPQNPTNQHPNSTSDEHAAEPILWPNFTE</sequence>
<feature type="compositionally biased region" description="Polar residues" evidence="1">
    <location>
        <begin position="100"/>
        <end position="120"/>
    </location>
</feature>
<accession>A0AAD3S0N8</accession>
<evidence type="ECO:0000313" key="3">
    <source>
        <dbReference type="Proteomes" id="UP001279734"/>
    </source>
</evidence>
<reference evidence="2" key="1">
    <citation type="submission" date="2023-05" db="EMBL/GenBank/DDBJ databases">
        <title>Nepenthes gracilis genome sequencing.</title>
        <authorList>
            <person name="Fukushima K."/>
        </authorList>
    </citation>
    <scope>NUCLEOTIDE SEQUENCE</scope>
    <source>
        <strain evidence="2">SING2019-196</strain>
    </source>
</reference>
<feature type="region of interest" description="Disordered" evidence="1">
    <location>
        <begin position="100"/>
        <end position="136"/>
    </location>
</feature>
<dbReference type="AlphaFoldDB" id="A0AAD3S0N8"/>
<proteinExistence type="predicted"/>
<feature type="region of interest" description="Disordered" evidence="1">
    <location>
        <begin position="37"/>
        <end position="71"/>
    </location>
</feature>
<evidence type="ECO:0000313" key="2">
    <source>
        <dbReference type="EMBL" id="GMH02179.1"/>
    </source>
</evidence>
<comment type="caution">
    <text evidence="2">The sequence shown here is derived from an EMBL/GenBank/DDBJ whole genome shotgun (WGS) entry which is preliminary data.</text>
</comment>
<gene>
    <name evidence="2" type="ORF">Nepgr_004018</name>
</gene>
<dbReference type="Proteomes" id="UP001279734">
    <property type="component" value="Unassembled WGS sequence"/>
</dbReference>